<evidence type="ECO:0000313" key="3">
    <source>
        <dbReference type="Proteomes" id="UP000008827"/>
    </source>
</evidence>
<dbReference type="EMBL" id="CM000848">
    <property type="protein sequence ID" value="KRH12729.1"/>
    <property type="molecule type" value="Genomic_DNA"/>
</dbReference>
<dbReference type="InParanoid" id="A0A0R0GBL2"/>
<dbReference type="Gramene" id="KRH12729">
    <property type="protein sequence ID" value="KRH12729"/>
    <property type="gene ID" value="GLYMA_15G190300"/>
</dbReference>
<dbReference type="EnsemblPlants" id="KRH12729">
    <property type="protein sequence ID" value="KRH12729"/>
    <property type="gene ID" value="GLYMA_15G190300"/>
</dbReference>
<sequence length="158" mass="18280">MDHFVQMACSSFEVYSTFATPDDFSLNSLSLQPQSSTTAYRHRRLSPAVTHGAPSTKFVLVFSFSPSPLFNYRVRHDVSTNFAPNTKTTQLYGCGNTHKHHPTHNFFLFVLLFRRKIESSQFLKEVASEIPFSQYLHKCRDLESIYHNHIPTFLCFHD</sequence>
<name>A0A0R0GBL2_SOYBN</name>
<organism evidence="1">
    <name type="scientific">Glycine max</name>
    <name type="common">Soybean</name>
    <name type="synonym">Glycine hispida</name>
    <dbReference type="NCBI Taxonomy" id="3847"/>
    <lineage>
        <taxon>Eukaryota</taxon>
        <taxon>Viridiplantae</taxon>
        <taxon>Streptophyta</taxon>
        <taxon>Embryophyta</taxon>
        <taxon>Tracheophyta</taxon>
        <taxon>Spermatophyta</taxon>
        <taxon>Magnoliopsida</taxon>
        <taxon>eudicotyledons</taxon>
        <taxon>Gunneridae</taxon>
        <taxon>Pentapetalae</taxon>
        <taxon>rosids</taxon>
        <taxon>fabids</taxon>
        <taxon>Fabales</taxon>
        <taxon>Fabaceae</taxon>
        <taxon>Papilionoideae</taxon>
        <taxon>50 kb inversion clade</taxon>
        <taxon>NPAAA clade</taxon>
        <taxon>indigoferoid/millettioid clade</taxon>
        <taxon>Phaseoleae</taxon>
        <taxon>Glycine</taxon>
        <taxon>Glycine subgen. Soja</taxon>
    </lineage>
</organism>
<dbReference type="Proteomes" id="UP000008827">
    <property type="component" value="Chromosome 15"/>
</dbReference>
<gene>
    <name evidence="1" type="ORF">GLYMA_15G190300</name>
</gene>
<reference evidence="1" key="3">
    <citation type="submission" date="2018-07" db="EMBL/GenBank/DDBJ databases">
        <title>WGS assembly of Glycine max.</title>
        <authorList>
            <person name="Schmutz J."/>
            <person name="Cannon S."/>
            <person name="Schlueter J."/>
            <person name="Ma J."/>
            <person name="Mitros T."/>
            <person name="Nelson W."/>
            <person name="Hyten D."/>
            <person name="Song Q."/>
            <person name="Thelen J."/>
            <person name="Cheng J."/>
            <person name="Xu D."/>
            <person name="Hellsten U."/>
            <person name="May G."/>
            <person name="Yu Y."/>
            <person name="Sakurai T."/>
            <person name="Umezawa T."/>
            <person name="Bhattacharyya M."/>
            <person name="Sandhu D."/>
            <person name="Valliyodan B."/>
            <person name="Lindquist E."/>
            <person name="Peto M."/>
            <person name="Grant D."/>
            <person name="Shu S."/>
            <person name="Goodstein D."/>
            <person name="Barry K."/>
            <person name="Futrell-Griggs M."/>
            <person name="Abernathy B."/>
            <person name="Du J."/>
            <person name="Tian Z."/>
            <person name="Zhu L."/>
            <person name="Gill N."/>
            <person name="Joshi T."/>
            <person name="Libault M."/>
            <person name="Sethuraman A."/>
            <person name="Zhang X."/>
            <person name="Shinozaki K."/>
            <person name="Nguyen H."/>
            <person name="Wing R."/>
            <person name="Cregan P."/>
            <person name="Specht J."/>
            <person name="Grimwood J."/>
            <person name="Rokhsar D."/>
            <person name="Stacey G."/>
            <person name="Shoemaker R."/>
            <person name="Jackson S."/>
        </authorList>
    </citation>
    <scope>NUCLEOTIDE SEQUENCE</scope>
    <source>
        <tissue evidence="1">Callus</tissue>
    </source>
</reference>
<protein>
    <submittedName>
        <fullName evidence="1 2">Uncharacterized protein</fullName>
    </submittedName>
</protein>
<keyword evidence="3" id="KW-1185">Reference proteome</keyword>
<dbReference type="AlphaFoldDB" id="A0A0R0GBL2"/>
<evidence type="ECO:0000313" key="1">
    <source>
        <dbReference type="EMBL" id="KRH12729.1"/>
    </source>
</evidence>
<proteinExistence type="predicted"/>
<evidence type="ECO:0000313" key="2">
    <source>
        <dbReference type="EnsemblPlants" id="KRH12729"/>
    </source>
</evidence>
<reference evidence="1 2" key="1">
    <citation type="journal article" date="2010" name="Nature">
        <title>Genome sequence of the palaeopolyploid soybean.</title>
        <authorList>
            <person name="Schmutz J."/>
            <person name="Cannon S.B."/>
            <person name="Schlueter J."/>
            <person name="Ma J."/>
            <person name="Mitros T."/>
            <person name="Nelson W."/>
            <person name="Hyten D.L."/>
            <person name="Song Q."/>
            <person name="Thelen J.J."/>
            <person name="Cheng J."/>
            <person name="Xu D."/>
            <person name="Hellsten U."/>
            <person name="May G.D."/>
            <person name="Yu Y."/>
            <person name="Sakurai T."/>
            <person name="Umezawa T."/>
            <person name="Bhattacharyya M.K."/>
            <person name="Sandhu D."/>
            <person name="Valliyodan B."/>
            <person name="Lindquist E."/>
            <person name="Peto M."/>
            <person name="Grant D."/>
            <person name="Shu S."/>
            <person name="Goodstein D."/>
            <person name="Barry K."/>
            <person name="Futrell-Griggs M."/>
            <person name="Abernathy B."/>
            <person name="Du J."/>
            <person name="Tian Z."/>
            <person name="Zhu L."/>
            <person name="Gill N."/>
            <person name="Joshi T."/>
            <person name="Libault M."/>
            <person name="Sethuraman A."/>
            <person name="Zhang X.-C."/>
            <person name="Shinozaki K."/>
            <person name="Nguyen H.T."/>
            <person name="Wing R.A."/>
            <person name="Cregan P."/>
            <person name="Specht J."/>
            <person name="Grimwood J."/>
            <person name="Rokhsar D."/>
            <person name="Stacey G."/>
            <person name="Shoemaker R.C."/>
            <person name="Jackson S.A."/>
        </authorList>
    </citation>
    <scope>NUCLEOTIDE SEQUENCE</scope>
    <source>
        <strain evidence="2">cv. Williams 82</strain>
        <tissue evidence="1">Callus</tissue>
    </source>
</reference>
<accession>A0A0R0GBL2</accession>
<reference evidence="2" key="2">
    <citation type="submission" date="2018-02" db="UniProtKB">
        <authorList>
            <consortium name="EnsemblPlants"/>
        </authorList>
    </citation>
    <scope>IDENTIFICATION</scope>
    <source>
        <strain evidence="2">Williams 82</strain>
    </source>
</reference>